<dbReference type="CDD" id="cd12827">
    <property type="entry name" value="EcCorA_ZntB-like_u2"/>
    <property type="match status" value="1"/>
</dbReference>
<dbReference type="PANTHER" id="PTHR47891">
    <property type="entry name" value="TRANSPORTER-RELATED"/>
    <property type="match status" value="1"/>
</dbReference>
<dbReference type="InterPro" id="IPR045863">
    <property type="entry name" value="CorA_TM1_TM2"/>
</dbReference>
<dbReference type="Gene3D" id="3.30.460.20">
    <property type="entry name" value="CorA soluble domain-like"/>
    <property type="match status" value="1"/>
</dbReference>
<keyword evidence="3 6" id="KW-0812">Transmembrane</keyword>
<dbReference type="AlphaFoldDB" id="A0A1H1B9T5"/>
<dbReference type="OrthoDB" id="9803416at2"/>
<evidence type="ECO:0000256" key="3">
    <source>
        <dbReference type="ARBA" id="ARBA00022692"/>
    </source>
</evidence>
<feature type="transmembrane region" description="Helical" evidence="6">
    <location>
        <begin position="293"/>
        <end position="312"/>
    </location>
</feature>
<evidence type="ECO:0000313" key="7">
    <source>
        <dbReference type="EMBL" id="SDQ48659.1"/>
    </source>
</evidence>
<name>A0A1H1B9T5_9LACT</name>
<dbReference type="PANTHER" id="PTHR47891:SF2">
    <property type="entry name" value="MAGNESIUM AND COBALT TRANSPORTER"/>
    <property type="match status" value="1"/>
</dbReference>
<dbReference type="GO" id="GO:0016020">
    <property type="term" value="C:membrane"/>
    <property type="evidence" value="ECO:0007669"/>
    <property type="project" value="UniProtKB-SubCell"/>
</dbReference>
<evidence type="ECO:0000256" key="2">
    <source>
        <dbReference type="ARBA" id="ARBA00009765"/>
    </source>
</evidence>
<feature type="transmembrane region" description="Helical" evidence="6">
    <location>
        <begin position="261"/>
        <end position="281"/>
    </location>
</feature>
<organism evidence="7 8">
    <name type="scientific">Carnobacterium viridans</name>
    <dbReference type="NCBI Taxonomy" id="174587"/>
    <lineage>
        <taxon>Bacteria</taxon>
        <taxon>Bacillati</taxon>
        <taxon>Bacillota</taxon>
        <taxon>Bacilli</taxon>
        <taxon>Lactobacillales</taxon>
        <taxon>Carnobacteriaceae</taxon>
        <taxon>Carnobacterium</taxon>
    </lineage>
</organism>
<dbReference type="GO" id="GO:0046873">
    <property type="term" value="F:metal ion transmembrane transporter activity"/>
    <property type="evidence" value="ECO:0007669"/>
    <property type="project" value="InterPro"/>
</dbReference>
<comment type="subcellular location">
    <subcellularLocation>
        <location evidence="1">Membrane</location>
        <topology evidence="1">Multi-pass membrane protein</topology>
    </subcellularLocation>
</comment>
<dbReference type="Proteomes" id="UP000199481">
    <property type="component" value="Unassembled WGS sequence"/>
</dbReference>
<dbReference type="EMBL" id="FNJW01000008">
    <property type="protein sequence ID" value="SDQ48659.1"/>
    <property type="molecule type" value="Genomic_DNA"/>
</dbReference>
<dbReference type="Pfam" id="PF01544">
    <property type="entry name" value="CorA"/>
    <property type="match status" value="1"/>
</dbReference>
<accession>A0A1H1B9T5</accession>
<keyword evidence="4 6" id="KW-1133">Transmembrane helix</keyword>
<dbReference type="InterPro" id="IPR002523">
    <property type="entry name" value="MgTranspt_CorA/ZnTranspt_ZntB"/>
</dbReference>
<dbReference type="RefSeq" id="WP_035021880.1">
    <property type="nucleotide sequence ID" value="NZ_CP084916.1"/>
</dbReference>
<gene>
    <name evidence="7" type="ORF">SAMN04487752_2490</name>
</gene>
<evidence type="ECO:0000256" key="5">
    <source>
        <dbReference type="ARBA" id="ARBA00023136"/>
    </source>
</evidence>
<evidence type="ECO:0000313" key="8">
    <source>
        <dbReference type="Proteomes" id="UP000199481"/>
    </source>
</evidence>
<dbReference type="InterPro" id="IPR047199">
    <property type="entry name" value="CorA-like"/>
</dbReference>
<reference evidence="8" key="1">
    <citation type="submission" date="2016-10" db="EMBL/GenBank/DDBJ databases">
        <authorList>
            <person name="Varghese N."/>
            <person name="Submissions S."/>
        </authorList>
    </citation>
    <scope>NUCLEOTIDE SEQUENCE [LARGE SCALE GENOMIC DNA]</scope>
    <source>
        <strain evidence="8">MPL-11</strain>
    </source>
</reference>
<evidence type="ECO:0000256" key="6">
    <source>
        <dbReference type="SAM" id="Phobius"/>
    </source>
</evidence>
<dbReference type="InterPro" id="IPR045861">
    <property type="entry name" value="CorA_cytoplasmic_dom"/>
</dbReference>
<proteinExistence type="inferred from homology"/>
<dbReference type="SUPFAM" id="SSF144083">
    <property type="entry name" value="Magnesium transport protein CorA, transmembrane region"/>
    <property type="match status" value="1"/>
</dbReference>
<dbReference type="Gene3D" id="1.20.58.340">
    <property type="entry name" value="Magnesium transport protein CorA, transmembrane region"/>
    <property type="match status" value="2"/>
</dbReference>
<evidence type="ECO:0000256" key="1">
    <source>
        <dbReference type="ARBA" id="ARBA00004141"/>
    </source>
</evidence>
<keyword evidence="5 6" id="KW-0472">Membrane</keyword>
<keyword evidence="8" id="KW-1185">Reference proteome</keyword>
<dbReference type="SUPFAM" id="SSF143865">
    <property type="entry name" value="CorA soluble domain-like"/>
    <property type="match status" value="1"/>
</dbReference>
<evidence type="ECO:0000256" key="4">
    <source>
        <dbReference type="ARBA" id="ARBA00022989"/>
    </source>
</evidence>
<protein>
    <submittedName>
        <fullName evidence="7">Magnesium transporter</fullName>
    </submittedName>
</protein>
<comment type="similarity">
    <text evidence="2">Belongs to the CorA metal ion transporter (MIT) (TC 1.A.35) family.</text>
</comment>
<sequence length="318" mass="36147">MIHSYYTTTNGKVVHDTEFTHVEWLHLSNPTSDEINRVVKHFGFPKDYLSSVLDPDEVSRHENLELDESESSSLALFLYPLKVTSNSSDTEYVTRPLAVIMTAKTVITAAVHTPGFISSMIDNKPNFPISSANQERFLLDIAWHISSDYITYLKEINAKIETLEDTITKTSKNRQLFVLMSLQKSLVYFSTAIESNHPIFKRLKAIERFNTDKSILSFLHDVVIENQQAEAMIRQSNKMLEQISAIFSSVISNNLNNIMKVLTSITIVLTIPNIIGALWGMNVTLPFEDTPGAFWILCFISLAICGLTVWILRKKDYF</sequence>